<dbReference type="InterPro" id="IPR002843">
    <property type="entry name" value="ATPase_V0-cplx_csu/dsu"/>
</dbReference>
<protein>
    <submittedName>
        <fullName evidence="3">V-type ATP synthase subunit C</fullName>
    </submittedName>
</protein>
<dbReference type="EMBL" id="VSSQ01004742">
    <property type="protein sequence ID" value="MPM26466.1"/>
    <property type="molecule type" value="Genomic_DNA"/>
</dbReference>
<dbReference type="SUPFAM" id="SSF103486">
    <property type="entry name" value="V-type ATP synthase subunit C"/>
    <property type="match status" value="1"/>
</dbReference>
<keyword evidence="1" id="KW-0813">Transport</keyword>
<sequence>MKTQTYFKECLQDINESQIHRGKLEMIIRQDLYSRFSRLIRYADAEDERSFFRYGILGAEVQQILLCARMIKNKDNVQMIAKLPMFYEKHIVFDLNRLASVKTLQDLLDTLQKTPYYDVVFPYISKSADEFDYTGLETALMSYYYQEILKLVEDNPKIRNSAAIHEIFETRIELDNLTKIYRMKRYFNAPPDQIIKILTPTYLKLPEKKLKSMALNLDAPGLIEELGKGPYGKYINPQNFVFMEYHTKVITYHMYKKNMEFAVDPDLIMLCYMALSETEIQNIVDIIEGVRYKVPVDRISSLLIR</sequence>
<dbReference type="GO" id="GO:0046961">
    <property type="term" value="F:proton-transporting ATPase activity, rotational mechanism"/>
    <property type="evidence" value="ECO:0007669"/>
    <property type="project" value="InterPro"/>
</dbReference>
<organism evidence="3">
    <name type="scientific">bioreactor metagenome</name>
    <dbReference type="NCBI Taxonomy" id="1076179"/>
    <lineage>
        <taxon>unclassified sequences</taxon>
        <taxon>metagenomes</taxon>
        <taxon>ecological metagenomes</taxon>
    </lineage>
</organism>
<evidence type="ECO:0000256" key="1">
    <source>
        <dbReference type="ARBA" id="ARBA00022448"/>
    </source>
</evidence>
<dbReference type="PANTHER" id="PTHR38682">
    <property type="entry name" value="V-TYPE ATP SYNTHASE SUBUNIT C"/>
    <property type="match status" value="1"/>
</dbReference>
<reference evidence="3" key="1">
    <citation type="submission" date="2019-08" db="EMBL/GenBank/DDBJ databases">
        <authorList>
            <person name="Kucharzyk K."/>
            <person name="Murdoch R.W."/>
            <person name="Higgins S."/>
            <person name="Loffler F."/>
        </authorList>
    </citation>
    <scope>NUCLEOTIDE SEQUENCE</scope>
</reference>
<gene>
    <name evidence="3" type="primary">atpC_25</name>
    <name evidence="3" type="ORF">SDC9_72968</name>
</gene>
<dbReference type="AlphaFoldDB" id="A0A644YD38"/>
<keyword evidence="2" id="KW-0406">Ion transport</keyword>
<dbReference type="PANTHER" id="PTHR38682:SF1">
    <property type="entry name" value="V-TYPE ATP SYNTHASE SUBUNIT C"/>
    <property type="match status" value="1"/>
</dbReference>
<dbReference type="Pfam" id="PF01992">
    <property type="entry name" value="vATP-synt_AC39"/>
    <property type="match status" value="1"/>
</dbReference>
<dbReference type="Gene3D" id="1.10.132.50">
    <property type="entry name" value="ATP synthase (C/AC39) subunit, domain 3"/>
    <property type="match status" value="2"/>
</dbReference>
<dbReference type="InterPro" id="IPR044911">
    <property type="entry name" value="V-type_ATPase_csu/dsu_dom_3"/>
</dbReference>
<dbReference type="InterPro" id="IPR050873">
    <property type="entry name" value="V-ATPase_V0D/AC39_subunit"/>
</dbReference>
<dbReference type="InterPro" id="IPR036079">
    <property type="entry name" value="ATPase_csu/dsu_sf"/>
</dbReference>
<comment type="caution">
    <text evidence="3">The sequence shown here is derived from an EMBL/GenBank/DDBJ whole genome shotgun (WGS) entry which is preliminary data.</text>
</comment>
<proteinExistence type="predicted"/>
<evidence type="ECO:0000313" key="3">
    <source>
        <dbReference type="EMBL" id="MPM26466.1"/>
    </source>
</evidence>
<name>A0A644YD38_9ZZZZ</name>
<evidence type="ECO:0000256" key="2">
    <source>
        <dbReference type="ARBA" id="ARBA00023065"/>
    </source>
</evidence>
<accession>A0A644YD38</accession>